<sequence>MLMSDCREWSSVTDLLYDYSISAVFPEVAINQPMFV</sequence>
<name>A0A0A9HSS6_ARUDO</name>
<protein>
    <submittedName>
        <fullName evidence="1">Uncharacterized protein</fullName>
    </submittedName>
</protein>
<reference evidence="1" key="1">
    <citation type="submission" date="2014-09" db="EMBL/GenBank/DDBJ databases">
        <authorList>
            <person name="Magalhaes I.L.F."/>
            <person name="Oliveira U."/>
            <person name="Santos F.R."/>
            <person name="Vidigal T.H.D.A."/>
            <person name="Brescovit A.D."/>
            <person name="Santos A.J."/>
        </authorList>
    </citation>
    <scope>NUCLEOTIDE SEQUENCE</scope>
    <source>
        <tissue evidence="1">Shoot tissue taken approximately 20 cm above the soil surface</tissue>
    </source>
</reference>
<reference evidence="1" key="2">
    <citation type="journal article" date="2015" name="Data Brief">
        <title>Shoot transcriptome of the giant reed, Arundo donax.</title>
        <authorList>
            <person name="Barrero R.A."/>
            <person name="Guerrero F.D."/>
            <person name="Moolhuijzen P."/>
            <person name="Goolsby J.A."/>
            <person name="Tidwell J."/>
            <person name="Bellgard S.E."/>
            <person name="Bellgard M.I."/>
        </authorList>
    </citation>
    <scope>NUCLEOTIDE SEQUENCE</scope>
    <source>
        <tissue evidence="1">Shoot tissue taken approximately 20 cm above the soil surface</tissue>
    </source>
</reference>
<dbReference type="EMBL" id="GBRH01161928">
    <property type="protein sequence ID" value="JAE35968.1"/>
    <property type="molecule type" value="Transcribed_RNA"/>
</dbReference>
<proteinExistence type="predicted"/>
<evidence type="ECO:0000313" key="1">
    <source>
        <dbReference type="EMBL" id="JAE35968.1"/>
    </source>
</evidence>
<dbReference type="AlphaFoldDB" id="A0A0A9HSS6"/>
<organism evidence="1">
    <name type="scientific">Arundo donax</name>
    <name type="common">Giant reed</name>
    <name type="synonym">Donax arundinaceus</name>
    <dbReference type="NCBI Taxonomy" id="35708"/>
    <lineage>
        <taxon>Eukaryota</taxon>
        <taxon>Viridiplantae</taxon>
        <taxon>Streptophyta</taxon>
        <taxon>Embryophyta</taxon>
        <taxon>Tracheophyta</taxon>
        <taxon>Spermatophyta</taxon>
        <taxon>Magnoliopsida</taxon>
        <taxon>Liliopsida</taxon>
        <taxon>Poales</taxon>
        <taxon>Poaceae</taxon>
        <taxon>PACMAD clade</taxon>
        <taxon>Arundinoideae</taxon>
        <taxon>Arundineae</taxon>
        <taxon>Arundo</taxon>
    </lineage>
</organism>
<accession>A0A0A9HSS6</accession>